<feature type="compositionally biased region" description="Polar residues" evidence="5">
    <location>
        <begin position="419"/>
        <end position="437"/>
    </location>
</feature>
<keyword evidence="3" id="KW-0560">Oxidoreductase</keyword>
<keyword evidence="4" id="KW-0186">Copper</keyword>
<name>A0ABS0VCY5_PSEVE</name>
<dbReference type="PANTHER" id="PTHR11709:SF394">
    <property type="entry name" value="FI03373P-RELATED"/>
    <property type="match status" value="1"/>
</dbReference>
<dbReference type="CDD" id="cd13896">
    <property type="entry name" value="CuRO_3_CopA"/>
    <property type="match status" value="1"/>
</dbReference>
<dbReference type="InterPro" id="IPR011707">
    <property type="entry name" value="Cu-oxidase-like_N"/>
</dbReference>
<dbReference type="InterPro" id="IPR011706">
    <property type="entry name" value="Cu-oxidase_C"/>
</dbReference>
<proteinExistence type="predicted"/>
<evidence type="ECO:0000256" key="5">
    <source>
        <dbReference type="SAM" id="MobiDB-lite"/>
    </source>
</evidence>
<dbReference type="Proteomes" id="UP000614123">
    <property type="component" value="Unassembled WGS sequence"/>
</dbReference>
<evidence type="ECO:0000259" key="6">
    <source>
        <dbReference type="Pfam" id="PF00394"/>
    </source>
</evidence>
<dbReference type="NCBIfam" id="TIGR01409">
    <property type="entry name" value="TAT_signal_seq"/>
    <property type="match status" value="1"/>
</dbReference>
<keyword evidence="1" id="KW-0479">Metal-binding</keyword>
<evidence type="ECO:0000256" key="3">
    <source>
        <dbReference type="ARBA" id="ARBA00023002"/>
    </source>
</evidence>
<feature type="region of interest" description="Disordered" evidence="5">
    <location>
        <begin position="419"/>
        <end position="453"/>
    </location>
</feature>
<dbReference type="InterPro" id="IPR034284">
    <property type="entry name" value="CuRO_1_CopA"/>
</dbReference>
<dbReference type="InterPro" id="IPR019546">
    <property type="entry name" value="TAT_signal_bac_arc"/>
</dbReference>
<dbReference type="Gene3D" id="2.60.40.420">
    <property type="entry name" value="Cupredoxins - blue copper proteins"/>
    <property type="match status" value="3"/>
</dbReference>
<dbReference type="RefSeq" id="WP_198717551.1">
    <property type="nucleotide sequence ID" value="NZ_CP089532.1"/>
</dbReference>
<dbReference type="PROSITE" id="PS51318">
    <property type="entry name" value="TAT"/>
    <property type="match status" value="1"/>
</dbReference>
<dbReference type="InterPro" id="IPR006311">
    <property type="entry name" value="TAT_signal"/>
</dbReference>
<dbReference type="InterPro" id="IPR001117">
    <property type="entry name" value="Cu-oxidase_2nd"/>
</dbReference>
<dbReference type="InterPro" id="IPR006376">
    <property type="entry name" value="Cu-R_CopA"/>
</dbReference>
<feature type="domain" description="Plastocyanin-like" evidence="8">
    <location>
        <begin position="55"/>
        <end position="162"/>
    </location>
</feature>
<dbReference type="InterPro" id="IPR045087">
    <property type="entry name" value="Cu-oxidase_fam"/>
</dbReference>
<evidence type="ECO:0000256" key="1">
    <source>
        <dbReference type="ARBA" id="ARBA00022723"/>
    </source>
</evidence>
<dbReference type="PROSITE" id="PS00080">
    <property type="entry name" value="MULTICOPPER_OXIDASE2"/>
    <property type="match status" value="1"/>
</dbReference>
<keyword evidence="10" id="KW-1185">Reference proteome</keyword>
<dbReference type="CDD" id="cd13874">
    <property type="entry name" value="CuRO_2_CopA"/>
    <property type="match status" value="1"/>
</dbReference>
<comment type="caution">
    <text evidence="9">The sequence shown here is derived from an EMBL/GenBank/DDBJ whole genome shotgun (WGS) entry which is preliminary data.</text>
</comment>
<dbReference type="SUPFAM" id="SSF49503">
    <property type="entry name" value="Cupredoxins"/>
    <property type="match status" value="3"/>
</dbReference>
<dbReference type="EMBL" id="JAEILD010000035">
    <property type="protein sequence ID" value="MBI6648989.1"/>
    <property type="molecule type" value="Genomic_DNA"/>
</dbReference>
<protein>
    <submittedName>
        <fullName evidence="9">Copper resistance system multicopper oxidase</fullName>
    </submittedName>
</protein>
<gene>
    <name evidence="9" type="ORF">YA0849_08195</name>
</gene>
<dbReference type="InterPro" id="IPR002355">
    <property type="entry name" value="Cu_oxidase_Cu_BS"/>
</dbReference>
<feature type="domain" description="Plastocyanin-like" evidence="7">
    <location>
        <begin position="503"/>
        <end position="620"/>
    </location>
</feature>
<evidence type="ECO:0000259" key="8">
    <source>
        <dbReference type="Pfam" id="PF07732"/>
    </source>
</evidence>
<dbReference type="NCBIfam" id="TIGR01480">
    <property type="entry name" value="copper_res_A"/>
    <property type="match status" value="1"/>
</dbReference>
<dbReference type="CDD" id="cd13848">
    <property type="entry name" value="CuRO_1_CopA"/>
    <property type="match status" value="1"/>
</dbReference>
<dbReference type="PROSITE" id="PS00079">
    <property type="entry name" value="MULTICOPPER_OXIDASE1"/>
    <property type="match status" value="1"/>
</dbReference>
<dbReference type="InterPro" id="IPR033138">
    <property type="entry name" value="Cu_oxidase_CS"/>
</dbReference>
<dbReference type="InterPro" id="IPR034279">
    <property type="entry name" value="CuRO_3_CopA"/>
</dbReference>
<sequence length="621" mass="69084">MHSRTSRRTFVKALAAGGVLAGFGLWRSPVWAITSPGQPNVLAGTHFDLTIGEMGVNFTGTPRSAMTINGSLPGPILRWREGDTVTLRVRNRLKENTSIHWHGIILPVNMDGVPGLSFHGIEPGGLYVYSFKVKQNGTYWYHSHSGFQEQVGVYGPLVIDAKDPEPFSYDRDYVVMLSDWTDEDPARVMKKLKKQSSYYNLHKRTVGDFIDDVSKNGWSATVADRKMWAEMNMNPTDLADVSGATYTYLLNGQAPDSNWTGIFKPGERLRLRFINGSAMSYFDVRIPGLKMTVVAADGQYVKPVSVDEFRIAVAETFDVIVEPTENAYTLFAQSMDRTGFARGTLAVHEGLSAPVPSLDPRPLITMSDMGMGDMAGMDHGDMTGMTQDSMQGMESMDHSQMAAGEDNGMQGMTGMDGGSMQSMDHSQTPVSADTSGHSMPGMSSMDSMEPHPASEANNPLVDMQTMSPTPKLNDPGMGLRNNGRRVLTYSDLKSTFQDPDGREPSRTITLHLTGHMEKFSWSFDGVKFADAEPLHLKYGERIRVVLVNDTMMMHPIHLHGMWSDLEDENGDFMVRKHTIDMPPGTKRSYRVTADALGRWAYHCHLMYHMEMGMFREVRVQE</sequence>
<organism evidence="9 10">
    <name type="scientific">Pseudomonas veronii</name>
    <dbReference type="NCBI Taxonomy" id="76761"/>
    <lineage>
        <taxon>Bacteria</taxon>
        <taxon>Pseudomonadati</taxon>
        <taxon>Pseudomonadota</taxon>
        <taxon>Gammaproteobacteria</taxon>
        <taxon>Pseudomonadales</taxon>
        <taxon>Pseudomonadaceae</taxon>
        <taxon>Pseudomonas</taxon>
    </lineage>
</organism>
<evidence type="ECO:0000313" key="9">
    <source>
        <dbReference type="EMBL" id="MBI6648989.1"/>
    </source>
</evidence>
<keyword evidence="2" id="KW-0732">Signal</keyword>
<dbReference type="Pfam" id="PF00394">
    <property type="entry name" value="Cu-oxidase"/>
    <property type="match status" value="1"/>
</dbReference>
<dbReference type="Pfam" id="PF07731">
    <property type="entry name" value="Cu-oxidase_2"/>
    <property type="match status" value="1"/>
</dbReference>
<dbReference type="PANTHER" id="PTHR11709">
    <property type="entry name" value="MULTI-COPPER OXIDASE"/>
    <property type="match status" value="1"/>
</dbReference>
<accession>A0ABS0VCY5</accession>
<evidence type="ECO:0000259" key="7">
    <source>
        <dbReference type="Pfam" id="PF07731"/>
    </source>
</evidence>
<evidence type="ECO:0000256" key="4">
    <source>
        <dbReference type="ARBA" id="ARBA00023008"/>
    </source>
</evidence>
<reference evidence="9 10" key="1">
    <citation type="submission" date="2020-12" db="EMBL/GenBank/DDBJ databases">
        <title>Comparative genomic insights into the epidemiology and virulence of plant pathogenic Pseudomonads from Turkey.</title>
        <authorList>
            <person name="Dillon M."/>
            <person name="Ruiz-Bedoya T."/>
            <person name="Bendalovic-Torma C."/>
            <person name="Guttman K.M."/>
            <person name="Kwak H."/>
            <person name="Middleton M.A."/>
            <person name="Wang P.W."/>
            <person name="Horuz S."/>
            <person name="Aysan Y."/>
            <person name="Guttman D.S."/>
        </authorList>
    </citation>
    <scope>NUCLEOTIDE SEQUENCE [LARGE SCALE GENOMIC DNA]</scope>
    <source>
        <strain evidence="9 10">S4_EA_3a</strain>
    </source>
</reference>
<evidence type="ECO:0000313" key="10">
    <source>
        <dbReference type="Proteomes" id="UP000614123"/>
    </source>
</evidence>
<dbReference type="InterPro" id="IPR008972">
    <property type="entry name" value="Cupredoxin"/>
</dbReference>
<dbReference type="InterPro" id="IPR034282">
    <property type="entry name" value="CuRO_2_CopA"/>
</dbReference>
<dbReference type="Pfam" id="PF07732">
    <property type="entry name" value="Cu-oxidase_3"/>
    <property type="match status" value="1"/>
</dbReference>
<evidence type="ECO:0000256" key="2">
    <source>
        <dbReference type="ARBA" id="ARBA00022729"/>
    </source>
</evidence>
<feature type="domain" description="Plastocyanin-like" evidence="6">
    <location>
        <begin position="172"/>
        <end position="339"/>
    </location>
</feature>